<organism evidence="1">
    <name type="scientific">viral metagenome</name>
    <dbReference type="NCBI Taxonomy" id="1070528"/>
    <lineage>
        <taxon>unclassified sequences</taxon>
        <taxon>metagenomes</taxon>
        <taxon>organismal metagenomes</taxon>
    </lineage>
</organism>
<protein>
    <submittedName>
        <fullName evidence="1">Uncharacterized protein</fullName>
    </submittedName>
</protein>
<dbReference type="EMBL" id="MN738968">
    <property type="protein sequence ID" value="QHT33498.1"/>
    <property type="molecule type" value="Genomic_DNA"/>
</dbReference>
<accession>A0A6C0EWX8</accession>
<evidence type="ECO:0000313" key="1">
    <source>
        <dbReference type="EMBL" id="QHT33498.1"/>
    </source>
</evidence>
<sequence length="148" mass="16626">MSWATCYSGSNNIHFNFPPIMMDGRNYATWQPGAVVNDKIRENNNITSNWDYRTFLQKNAVKIMQANSVSSCNNCGACPVMYTGAQNPITQSNTPYVFSSALDSSQPFGYETSDLKNVYLSRHELQSRMMAPSISQSEYLTRGIPRAN</sequence>
<name>A0A6C0EWX8_9ZZZZ</name>
<proteinExistence type="predicted"/>
<dbReference type="AlphaFoldDB" id="A0A6C0EWX8"/>
<reference evidence="1" key="1">
    <citation type="journal article" date="2020" name="Nature">
        <title>Giant virus diversity and host interactions through global metagenomics.</title>
        <authorList>
            <person name="Schulz F."/>
            <person name="Roux S."/>
            <person name="Paez-Espino D."/>
            <person name="Jungbluth S."/>
            <person name="Walsh D.A."/>
            <person name="Denef V.J."/>
            <person name="McMahon K.D."/>
            <person name="Konstantinidis K.T."/>
            <person name="Eloe-Fadrosh E.A."/>
            <person name="Kyrpides N.C."/>
            <person name="Woyke T."/>
        </authorList>
    </citation>
    <scope>NUCLEOTIDE SEQUENCE</scope>
    <source>
        <strain evidence="1">GVMAG-M-3300009161-36</strain>
    </source>
</reference>